<organism evidence="4 5">
    <name type="scientific">Bactrocera dorsalis</name>
    <name type="common">Oriental fruit fly</name>
    <name type="synonym">Dacus dorsalis</name>
    <dbReference type="NCBI Taxonomy" id="27457"/>
    <lineage>
        <taxon>Eukaryota</taxon>
        <taxon>Metazoa</taxon>
        <taxon>Ecdysozoa</taxon>
        <taxon>Arthropoda</taxon>
        <taxon>Hexapoda</taxon>
        <taxon>Insecta</taxon>
        <taxon>Pterygota</taxon>
        <taxon>Neoptera</taxon>
        <taxon>Endopterygota</taxon>
        <taxon>Diptera</taxon>
        <taxon>Brachycera</taxon>
        <taxon>Muscomorpha</taxon>
        <taxon>Tephritoidea</taxon>
        <taxon>Tephritidae</taxon>
        <taxon>Bactrocera</taxon>
        <taxon>Bactrocera</taxon>
    </lineage>
</organism>
<dbReference type="OrthoDB" id="6362401at2759"/>
<evidence type="ECO:0000256" key="1">
    <source>
        <dbReference type="PROSITE-ProRule" id="PRU00497"/>
    </source>
</evidence>
<keyword evidence="3" id="KW-0732">Signal</keyword>
<keyword evidence="4" id="KW-1185">Reference proteome</keyword>
<feature type="region of interest" description="Disordered" evidence="2">
    <location>
        <begin position="106"/>
        <end position="129"/>
    </location>
</feature>
<keyword evidence="1" id="KW-0193">Cuticle</keyword>
<feature type="signal peptide" evidence="3">
    <location>
        <begin position="1"/>
        <end position="27"/>
    </location>
</feature>
<reference evidence="5" key="1">
    <citation type="submission" date="2025-08" db="UniProtKB">
        <authorList>
            <consortium name="RefSeq"/>
        </authorList>
    </citation>
    <scope>IDENTIFICATION</scope>
    <source>
        <tissue evidence="5">Adult</tissue>
    </source>
</reference>
<dbReference type="RefSeq" id="XP_029408837.2">
    <property type="nucleotide sequence ID" value="XM_029552977.2"/>
</dbReference>
<dbReference type="Proteomes" id="UP001652620">
    <property type="component" value="Chromosome 5"/>
</dbReference>
<protein>
    <submittedName>
        <fullName evidence="5">Protein lethal(3)malignant blood neoplasm 1 isoform X1</fullName>
    </submittedName>
</protein>
<evidence type="ECO:0000313" key="5">
    <source>
        <dbReference type="RefSeq" id="XP_029408837.2"/>
    </source>
</evidence>
<gene>
    <name evidence="5" type="primary">LOC105232755</name>
</gene>
<sequence length="681" mass="70488">MQLRLVSTLLGVVVLTVLLDYLPSTEAASTQRPYEFGFSIEKQQHRHEKKDERGIVMGEFGFITADGIYHVTVYATDEEGKFRILAMRSYPYEENPKTIEMVVRPKAKPTTPKAIAPPSPSTTTERAKPKPFEKHNFSVQGCSGCFIKNNAPTTTQKPEDKKYDISLLSKPLAPEGTPVIGKQIVSQVLPQVLPQVIQEVQLVETRLKQTTTNVVPRVTAGIGSAINLALSEKNTQQQTTQKVHTAFLEPHLTTPKAQKTPNSQSAAPLATQTNNINAGKPIAGFSTNTNHLSLSDNAPTITRKPQLTTTQKAQGSKPTQHNLPLATQTQIKPFETLNTNGNNLNPAFVQNKAPKIPSAVAIPQNIKTLATQTQVKLSKPFETLSTNANHLSPVIASNVANSAPPGTTLNAGKAKTSTTGANTPQAPGKTGTNAVPKAPSNQPAGGVKGSTSSISTPNTQITAPAINAGNTGGGKGNAGGANTGIGGASGGSSGFGGTNNFGGNSGSSAAKGAVGSKAGGAAGFGSGAPGSKVGSAAGFAGGSPGSQAGNAAGFGGGSPGSQAGNAAGFGGSSTGSKTGSAAGFVGGPAGSKSASAVGEAGDLYRFKYLLDYNGHRETGSQNGNKEGSFYAIGDDNVERTIEYIANEFGYQPRVRFRKLDAPVQAKENTLKDYEFVWFRKA</sequence>
<name>A0A8N4L4E3_BACDO</name>
<accession>A0A8N4L4E3</accession>
<dbReference type="Pfam" id="PF00379">
    <property type="entry name" value="Chitin_bind_4"/>
    <property type="match status" value="2"/>
</dbReference>
<evidence type="ECO:0000256" key="3">
    <source>
        <dbReference type="SAM" id="SignalP"/>
    </source>
</evidence>
<evidence type="ECO:0000313" key="4">
    <source>
        <dbReference type="Proteomes" id="UP001652620"/>
    </source>
</evidence>
<feature type="chain" id="PRO_5047000733" evidence="3">
    <location>
        <begin position="28"/>
        <end position="681"/>
    </location>
</feature>
<dbReference type="GeneID" id="105232755"/>
<feature type="compositionally biased region" description="Polar residues" evidence="2">
    <location>
        <begin position="401"/>
        <end position="462"/>
    </location>
</feature>
<feature type="region of interest" description="Disordered" evidence="2">
    <location>
        <begin position="295"/>
        <end position="321"/>
    </location>
</feature>
<dbReference type="AlphaFoldDB" id="A0A8N4L4E3"/>
<proteinExistence type="predicted"/>
<dbReference type="GO" id="GO:0042302">
    <property type="term" value="F:structural constituent of cuticle"/>
    <property type="evidence" value="ECO:0007669"/>
    <property type="project" value="UniProtKB-UniRule"/>
</dbReference>
<dbReference type="InterPro" id="IPR000618">
    <property type="entry name" value="Insect_cuticle"/>
</dbReference>
<dbReference type="PROSITE" id="PS51155">
    <property type="entry name" value="CHIT_BIND_RR_2"/>
    <property type="match status" value="2"/>
</dbReference>
<evidence type="ECO:0000256" key="2">
    <source>
        <dbReference type="SAM" id="MobiDB-lite"/>
    </source>
</evidence>
<feature type="region of interest" description="Disordered" evidence="2">
    <location>
        <begin position="401"/>
        <end position="469"/>
    </location>
</feature>